<dbReference type="GO" id="GO:0030145">
    <property type="term" value="F:manganese ion binding"/>
    <property type="evidence" value="ECO:0007669"/>
    <property type="project" value="UniProtKB-UniRule"/>
</dbReference>
<name>A0A1W7AD05_9STAP</name>
<dbReference type="GO" id="GO:0003935">
    <property type="term" value="F:GTP cyclohydrolase II activity"/>
    <property type="evidence" value="ECO:0007669"/>
    <property type="project" value="UniProtKB-UniRule"/>
</dbReference>
<dbReference type="PIRSF" id="PIRSF001259">
    <property type="entry name" value="RibA"/>
    <property type="match status" value="1"/>
</dbReference>
<feature type="binding site" evidence="18">
    <location>
        <position position="141"/>
    </location>
    <ligand>
        <name>Mg(2+)</name>
        <dbReference type="ChEBI" id="CHEBI:18420"/>
        <label>2</label>
    </ligand>
</feature>
<evidence type="ECO:0000256" key="2">
    <source>
        <dbReference type="ARBA" id="ARBA00001936"/>
    </source>
</evidence>
<protein>
    <recommendedName>
        <fullName evidence="18">Riboflavin biosynthesis protein RibBA</fullName>
    </recommendedName>
    <domain>
        <recommendedName>
            <fullName evidence="18">3,4-dihydroxy-2-butanone 4-phosphate synthase</fullName>
            <shortName evidence="18">DHBP synthase</shortName>
            <ecNumber evidence="18">4.1.99.12</ecNumber>
        </recommendedName>
    </domain>
    <domain>
        <recommendedName>
            <fullName evidence="18">GTP cyclohydrolase-2</fullName>
            <ecNumber evidence="18">3.5.4.25</ecNumber>
        </recommendedName>
        <alternativeName>
            <fullName evidence="18">GTP cyclohydrolase II</fullName>
        </alternativeName>
    </domain>
</protein>
<dbReference type="Proteomes" id="UP000194154">
    <property type="component" value="Chromosome"/>
</dbReference>
<dbReference type="InterPro" id="IPR017945">
    <property type="entry name" value="DHBP_synth_RibB-like_a/b_dom"/>
</dbReference>
<feature type="binding site" evidence="18">
    <location>
        <position position="268"/>
    </location>
    <ligand>
        <name>GTP</name>
        <dbReference type="ChEBI" id="CHEBI:37565"/>
    </ligand>
</feature>
<evidence type="ECO:0000256" key="18">
    <source>
        <dbReference type="HAMAP-Rule" id="MF_01283"/>
    </source>
</evidence>
<feature type="binding site" evidence="18">
    <location>
        <position position="346"/>
    </location>
    <ligand>
        <name>GTP</name>
        <dbReference type="ChEBI" id="CHEBI:37565"/>
    </ligand>
</feature>
<evidence type="ECO:0000256" key="17">
    <source>
        <dbReference type="ARBA" id="ARBA00049295"/>
    </source>
</evidence>
<dbReference type="HAMAP" id="MF_01283">
    <property type="entry name" value="RibBA"/>
    <property type="match status" value="1"/>
</dbReference>
<dbReference type="InterPro" id="IPR000422">
    <property type="entry name" value="DHBP_synthase_RibB"/>
</dbReference>
<feature type="binding site" evidence="18">
    <location>
        <position position="263"/>
    </location>
    <ligand>
        <name>Zn(2+)</name>
        <dbReference type="ChEBI" id="CHEBI:29105"/>
        <note>catalytic</note>
    </ligand>
</feature>
<feature type="binding site" evidence="18">
    <location>
        <position position="311"/>
    </location>
    <ligand>
        <name>GTP</name>
        <dbReference type="ChEBI" id="CHEBI:37565"/>
    </ligand>
</feature>
<comment type="pathway">
    <text evidence="4 18">Cofactor biosynthesis; riboflavin biosynthesis; 5-amino-6-(D-ribitylamino)uracil from GTP: step 1/4.</text>
</comment>
<feature type="binding site" evidence="18">
    <location>
        <begin position="138"/>
        <end position="142"/>
    </location>
    <ligand>
        <name>D-ribulose 5-phosphate</name>
        <dbReference type="ChEBI" id="CHEBI:58121"/>
    </ligand>
</feature>
<dbReference type="OrthoDB" id="9793111at2"/>
<comment type="function">
    <text evidence="3 18">Catalyzes the conversion of D-ribulose 5-phosphate to formate and 3,4-dihydroxy-2-butanone 4-phosphate.</text>
</comment>
<keyword evidence="14 18" id="KW-0464">Manganese</keyword>
<feature type="binding site" evidence="18">
    <location>
        <begin position="289"/>
        <end position="291"/>
    </location>
    <ligand>
        <name>GTP</name>
        <dbReference type="ChEBI" id="CHEBI:37565"/>
    </ligand>
</feature>
<feature type="site" description="Essential for DHBP synthase activity" evidence="18">
    <location>
        <position position="162"/>
    </location>
</feature>
<reference evidence="20 21" key="1">
    <citation type="journal article" date="2017" name="Int. J. Syst. Evol. Microbiol.">
        <title>Macrococcus canis sp. nov., a skin bacterium associated with infections in dogs.</title>
        <authorList>
            <person name="Gobeli Brawand S."/>
            <person name="Cotting K."/>
            <person name="Gomez-Sanz E."/>
            <person name="Collaud A."/>
            <person name="Thomann A."/>
            <person name="Brodard I."/>
            <person name="Rodriguez-Campos S."/>
            <person name="Strauss C."/>
            <person name="Perreten V."/>
        </authorList>
    </citation>
    <scope>NUCLEOTIDE SEQUENCE [LARGE SCALE GENOMIC DNA]</scope>
    <source>
        <strain evidence="20 21">KM45013</strain>
    </source>
</reference>
<comment type="pathway">
    <text evidence="5 18">Cofactor biosynthesis; riboflavin biosynthesis; 2-hydroxy-3-oxobutyl phosphate from D-ribulose 5-phosphate: step 1/1.</text>
</comment>
<dbReference type="UniPathway" id="UPA00275">
    <property type="reaction ID" value="UER00399"/>
</dbReference>
<dbReference type="InterPro" id="IPR016299">
    <property type="entry name" value="Riboflavin_synth_RibBA"/>
</dbReference>
<gene>
    <name evidence="18 20" type="primary">ribBA</name>
    <name evidence="20" type="ORF">MCCS_18710</name>
</gene>
<comment type="similarity">
    <text evidence="18">In the C-terminal section; belongs to the GTP cyclohydrolase II family.</text>
</comment>
<comment type="catalytic activity">
    <reaction evidence="17 18">
        <text>GTP + 4 H2O = 2,5-diamino-6-hydroxy-4-(5-phosphoribosylamino)-pyrimidine + formate + 2 phosphate + 3 H(+)</text>
        <dbReference type="Rhea" id="RHEA:23704"/>
        <dbReference type="ChEBI" id="CHEBI:15377"/>
        <dbReference type="ChEBI" id="CHEBI:15378"/>
        <dbReference type="ChEBI" id="CHEBI:15740"/>
        <dbReference type="ChEBI" id="CHEBI:37565"/>
        <dbReference type="ChEBI" id="CHEBI:43474"/>
        <dbReference type="ChEBI" id="CHEBI:58614"/>
        <dbReference type="EC" id="3.5.4.25"/>
    </reaction>
</comment>
<dbReference type="STRING" id="1855823.MCCS_18710"/>
<feature type="binding site" evidence="18">
    <location>
        <position position="252"/>
    </location>
    <ligand>
        <name>Zn(2+)</name>
        <dbReference type="ChEBI" id="CHEBI:29105"/>
        <note>catalytic</note>
    </ligand>
</feature>
<comment type="cofactor">
    <cofactor evidence="18">
        <name>Mg(2+)</name>
        <dbReference type="ChEBI" id="CHEBI:18420"/>
    </cofactor>
    <cofactor evidence="18">
        <name>Mn(2+)</name>
        <dbReference type="ChEBI" id="CHEBI:29035"/>
    </cofactor>
    <text evidence="18">Binds 2 divalent metal cations per subunit. Magnesium or manganese.</text>
</comment>
<comment type="cofactor">
    <cofactor evidence="2">
        <name>Mn(2+)</name>
        <dbReference type="ChEBI" id="CHEBI:29035"/>
    </cofactor>
</comment>
<evidence type="ECO:0000313" key="20">
    <source>
        <dbReference type="EMBL" id="ARQ07499.1"/>
    </source>
</evidence>
<dbReference type="EC" id="3.5.4.25" evidence="18"/>
<evidence type="ECO:0000256" key="8">
    <source>
        <dbReference type="ARBA" id="ARBA00022723"/>
    </source>
</evidence>
<evidence type="ECO:0000256" key="10">
    <source>
        <dbReference type="ARBA" id="ARBA00022801"/>
    </source>
</evidence>
<sequence>MFDSIEEALQDLKLGKPIIVVDDEDRENEGDLIAITDFMTEETINFMITHARGLVCAPISHELNDKLGLLPMTMNNQDPNKTAFTVSIDHKDTTTGISAKERYMTVKALTDNNVTLAQFNQPGHIFPLIAQQGGVLKRKGHTEACVDLAQLTGASETGVICEIIKDDGTMARRDDLVLYKEKHQLKMITIDAIIDYIKSTKPLVTREAKVHMPTAFGTFQMYGFKEIYSDKEHVAYVKPYKGIPHIRIHSECLTGDVFHSKRCDCGKQLEEAMLHIDKHGGILLYLRQEGRGIGLINKLKAYEKIEQGLDTVEANHALGFGSDLRDYAVAASMLRDLGVNKVELLTNNPRKITGLKHYGIEVIERIPHQFQSVEENKDYLETKKQKLGHLLKENLI</sequence>
<evidence type="ECO:0000256" key="7">
    <source>
        <dbReference type="ARBA" id="ARBA00022619"/>
    </source>
</evidence>
<dbReference type="SUPFAM" id="SSF55821">
    <property type="entry name" value="YrdC/RibB"/>
    <property type="match status" value="1"/>
</dbReference>
<keyword evidence="11 18" id="KW-0862">Zinc</keyword>
<feature type="binding site" evidence="18">
    <location>
        <position position="31"/>
    </location>
    <ligand>
        <name>D-ribulose 5-phosphate</name>
        <dbReference type="ChEBI" id="CHEBI:58121"/>
    </ligand>
</feature>
<dbReference type="HAMAP" id="MF_00179">
    <property type="entry name" value="RibA"/>
    <property type="match status" value="1"/>
</dbReference>
<dbReference type="NCBIfam" id="TIGR00505">
    <property type="entry name" value="ribA"/>
    <property type="match status" value="1"/>
</dbReference>
<dbReference type="GO" id="GO:0009231">
    <property type="term" value="P:riboflavin biosynthetic process"/>
    <property type="evidence" value="ECO:0007669"/>
    <property type="project" value="UniProtKB-UniRule"/>
</dbReference>
<dbReference type="NCBIfam" id="TIGR00506">
    <property type="entry name" value="ribB"/>
    <property type="match status" value="1"/>
</dbReference>
<feature type="region of interest" description="DHBP synthase" evidence="18">
    <location>
        <begin position="1"/>
        <end position="199"/>
    </location>
</feature>
<feature type="binding site" evidence="18">
    <location>
        <position position="27"/>
    </location>
    <ligand>
        <name>Mg(2+)</name>
        <dbReference type="ChEBI" id="CHEBI:18420"/>
        <label>2</label>
    </ligand>
</feature>
<evidence type="ECO:0000256" key="13">
    <source>
        <dbReference type="ARBA" id="ARBA00023134"/>
    </source>
</evidence>
<dbReference type="FunFam" id="3.90.870.10:FF:000001">
    <property type="entry name" value="Riboflavin biosynthesis protein RibBA"/>
    <property type="match status" value="1"/>
</dbReference>
<dbReference type="InterPro" id="IPR000926">
    <property type="entry name" value="RibA"/>
</dbReference>
<keyword evidence="12 18" id="KW-0460">Magnesium</keyword>
<dbReference type="GO" id="GO:0005525">
    <property type="term" value="F:GTP binding"/>
    <property type="evidence" value="ECO:0007669"/>
    <property type="project" value="UniProtKB-KW"/>
</dbReference>
<evidence type="ECO:0000313" key="21">
    <source>
        <dbReference type="Proteomes" id="UP000194154"/>
    </source>
</evidence>
<evidence type="ECO:0000256" key="3">
    <source>
        <dbReference type="ARBA" id="ARBA00002284"/>
    </source>
</evidence>
<dbReference type="InterPro" id="IPR036144">
    <property type="entry name" value="RibA-like_sf"/>
</dbReference>
<feature type="active site" description="Proton acceptor; for GTP cyclohydrolase activity" evidence="18">
    <location>
        <position position="323"/>
    </location>
</feature>
<dbReference type="InterPro" id="IPR032677">
    <property type="entry name" value="GTP_cyclohydro_II"/>
</dbReference>
<evidence type="ECO:0000256" key="1">
    <source>
        <dbReference type="ARBA" id="ARBA00000141"/>
    </source>
</evidence>
<dbReference type="GO" id="GO:0005829">
    <property type="term" value="C:cytosol"/>
    <property type="evidence" value="ECO:0007669"/>
    <property type="project" value="TreeGrafter"/>
</dbReference>
<comment type="function">
    <text evidence="18">Catalyzes the conversion of GTP to 2,5-diamino-6-ribosylamino-4(3H)-pyrimidinone 5'-phosphate (DARP), formate and pyrophosphate.</text>
</comment>
<organism evidence="20 21">
    <name type="scientific">Macrococcoides canis</name>
    <dbReference type="NCBI Taxonomy" id="1855823"/>
    <lineage>
        <taxon>Bacteria</taxon>
        <taxon>Bacillati</taxon>
        <taxon>Bacillota</taxon>
        <taxon>Bacilli</taxon>
        <taxon>Bacillales</taxon>
        <taxon>Staphylococcaceae</taxon>
        <taxon>Macrococcoides</taxon>
    </lineage>
</organism>
<dbReference type="EC" id="4.1.99.12" evidence="18"/>
<keyword evidence="21" id="KW-1185">Reference proteome</keyword>
<comment type="similarity">
    <text evidence="6 18">In the N-terminal section; belongs to the DHBP synthase family.</text>
</comment>
<evidence type="ECO:0000256" key="14">
    <source>
        <dbReference type="ARBA" id="ARBA00023211"/>
    </source>
</evidence>
<accession>A0A1W7AD05</accession>
<evidence type="ECO:0000256" key="5">
    <source>
        <dbReference type="ARBA" id="ARBA00004904"/>
    </source>
</evidence>
<dbReference type="RefSeq" id="WP_086043052.1">
    <property type="nucleotide sequence ID" value="NZ_CBCRZA010000004.1"/>
</dbReference>
<dbReference type="GO" id="GO:0000287">
    <property type="term" value="F:magnesium ion binding"/>
    <property type="evidence" value="ECO:0007669"/>
    <property type="project" value="UniProtKB-UniRule"/>
</dbReference>
<feature type="binding site" evidence="18">
    <location>
        <begin position="247"/>
        <end position="251"/>
    </location>
    <ligand>
        <name>GTP</name>
        <dbReference type="ChEBI" id="CHEBI:37565"/>
    </ligand>
</feature>
<feature type="active site" description="Nucleophile; for GTP cyclohydrolase activity" evidence="18">
    <location>
        <position position="325"/>
    </location>
</feature>
<dbReference type="NCBIfam" id="NF001591">
    <property type="entry name" value="PRK00393.1"/>
    <property type="match status" value="1"/>
</dbReference>
<dbReference type="Pfam" id="PF00925">
    <property type="entry name" value="GTP_cyclohydro2"/>
    <property type="match status" value="1"/>
</dbReference>
<dbReference type="EMBL" id="CP021059">
    <property type="protein sequence ID" value="ARQ07499.1"/>
    <property type="molecule type" value="Genomic_DNA"/>
</dbReference>
<dbReference type="GO" id="GO:0008270">
    <property type="term" value="F:zinc ion binding"/>
    <property type="evidence" value="ECO:0007669"/>
    <property type="project" value="UniProtKB-UniRule"/>
</dbReference>
<dbReference type="GO" id="GO:0008686">
    <property type="term" value="F:3,4-dihydroxy-2-butanone-4-phosphate synthase activity"/>
    <property type="evidence" value="ECO:0007669"/>
    <property type="project" value="UniProtKB-UniRule"/>
</dbReference>
<dbReference type="AlphaFoldDB" id="A0A1W7AD05"/>
<evidence type="ECO:0000256" key="12">
    <source>
        <dbReference type="ARBA" id="ARBA00022842"/>
    </source>
</evidence>
<feature type="domain" description="GTP cyclohydrolase II" evidence="19">
    <location>
        <begin position="206"/>
        <end position="367"/>
    </location>
</feature>
<dbReference type="SUPFAM" id="SSF142695">
    <property type="entry name" value="RibA-like"/>
    <property type="match status" value="1"/>
</dbReference>
<comment type="cofactor">
    <cofactor evidence="18">
        <name>Zn(2+)</name>
        <dbReference type="ChEBI" id="CHEBI:29105"/>
    </cofactor>
    <text evidence="18">Binds 1 zinc ion per subunit.</text>
</comment>
<keyword evidence="16 18" id="KW-0511">Multifunctional enzyme</keyword>
<keyword evidence="13 18" id="KW-0342">GTP-binding</keyword>
<feature type="binding site" evidence="18">
    <location>
        <position position="265"/>
    </location>
    <ligand>
        <name>Zn(2+)</name>
        <dbReference type="ChEBI" id="CHEBI:29105"/>
        <note>catalytic</note>
    </ligand>
</feature>
<dbReference type="Gene3D" id="3.90.870.10">
    <property type="entry name" value="DHBP synthase"/>
    <property type="match status" value="1"/>
</dbReference>
<dbReference type="CDD" id="cd00641">
    <property type="entry name" value="GTP_cyclohydro2"/>
    <property type="match status" value="1"/>
</dbReference>
<feature type="binding site" evidence="18">
    <location>
        <position position="162"/>
    </location>
    <ligand>
        <name>D-ribulose 5-phosphate</name>
        <dbReference type="ChEBI" id="CHEBI:58121"/>
    </ligand>
</feature>
<evidence type="ECO:0000256" key="4">
    <source>
        <dbReference type="ARBA" id="ARBA00004853"/>
    </source>
</evidence>
<evidence type="ECO:0000256" key="16">
    <source>
        <dbReference type="ARBA" id="ARBA00023268"/>
    </source>
</evidence>
<comment type="catalytic activity">
    <reaction evidence="1 18">
        <text>D-ribulose 5-phosphate = (2S)-2-hydroxy-3-oxobutyl phosphate + formate + H(+)</text>
        <dbReference type="Rhea" id="RHEA:18457"/>
        <dbReference type="ChEBI" id="CHEBI:15378"/>
        <dbReference type="ChEBI" id="CHEBI:15740"/>
        <dbReference type="ChEBI" id="CHEBI:58121"/>
        <dbReference type="ChEBI" id="CHEBI:58830"/>
        <dbReference type="EC" id="4.1.99.12"/>
    </reaction>
</comment>
<feature type="region of interest" description="GTP cyclohydrolase II" evidence="18">
    <location>
        <begin position="200"/>
        <end position="396"/>
    </location>
</feature>
<evidence type="ECO:0000259" key="19">
    <source>
        <dbReference type="Pfam" id="PF00925"/>
    </source>
</evidence>
<evidence type="ECO:0000256" key="9">
    <source>
        <dbReference type="ARBA" id="ARBA00022741"/>
    </source>
</evidence>
<dbReference type="KEGG" id="mcak:MCCS_18710"/>
<dbReference type="GeneID" id="35295964"/>
<dbReference type="Pfam" id="PF00926">
    <property type="entry name" value="DHBP_synthase"/>
    <property type="match status" value="1"/>
</dbReference>
<dbReference type="Gene3D" id="3.40.50.10990">
    <property type="entry name" value="GTP cyclohydrolase II"/>
    <property type="match status" value="1"/>
</dbReference>
<dbReference type="PANTHER" id="PTHR21327:SF18">
    <property type="entry name" value="3,4-DIHYDROXY-2-BUTANONE 4-PHOSPHATE SYNTHASE"/>
    <property type="match status" value="1"/>
</dbReference>
<evidence type="ECO:0000256" key="15">
    <source>
        <dbReference type="ARBA" id="ARBA00023239"/>
    </source>
</evidence>
<keyword evidence="10 18" id="KW-0378">Hydrolase</keyword>
<proteinExistence type="inferred from homology"/>
<feature type="binding site" evidence="18">
    <location>
        <begin position="26"/>
        <end position="27"/>
    </location>
    <ligand>
        <name>D-ribulose 5-phosphate</name>
        <dbReference type="ChEBI" id="CHEBI:58121"/>
    </ligand>
</feature>
<keyword evidence="9 18" id="KW-0547">Nucleotide-binding</keyword>
<keyword evidence="8 18" id="KW-0479">Metal-binding</keyword>
<evidence type="ECO:0000256" key="11">
    <source>
        <dbReference type="ARBA" id="ARBA00022833"/>
    </source>
</evidence>
<feature type="site" description="Essential for DHBP synthase activity" evidence="18">
    <location>
        <position position="124"/>
    </location>
</feature>
<keyword evidence="7 18" id="KW-0686">Riboflavin biosynthesis</keyword>
<dbReference type="PANTHER" id="PTHR21327">
    <property type="entry name" value="GTP CYCLOHYDROLASE II-RELATED"/>
    <property type="match status" value="1"/>
</dbReference>
<evidence type="ECO:0000256" key="6">
    <source>
        <dbReference type="ARBA" id="ARBA00005520"/>
    </source>
</evidence>
<dbReference type="FunFam" id="3.40.50.10990:FF:000002">
    <property type="entry name" value="GTP cyclohydrolase-2"/>
    <property type="match status" value="1"/>
</dbReference>
<keyword evidence="15 18" id="KW-0456">Lyase</keyword>
<feature type="binding site" evidence="18">
    <location>
        <position position="351"/>
    </location>
    <ligand>
        <name>GTP</name>
        <dbReference type="ChEBI" id="CHEBI:37565"/>
    </ligand>
</feature>
<feature type="binding site" evidence="18">
    <location>
        <position position="27"/>
    </location>
    <ligand>
        <name>Mg(2+)</name>
        <dbReference type="ChEBI" id="CHEBI:18420"/>
        <label>1</label>
    </ligand>
</feature>